<feature type="region of interest" description="Disordered" evidence="1">
    <location>
        <begin position="673"/>
        <end position="716"/>
    </location>
</feature>
<evidence type="ECO:0000313" key="3">
    <source>
        <dbReference type="Proteomes" id="UP000054248"/>
    </source>
</evidence>
<feature type="compositionally biased region" description="Low complexity" evidence="1">
    <location>
        <begin position="693"/>
        <end position="705"/>
    </location>
</feature>
<sequence length="842" mass="87121">MFEDVCLVCGRIADGDVCRDADAVQLPPSSIDHAIDLGFITDSIPPLVSSARPPRNPEDPSAVSSPTSSILTTPSVLDELDAENNSSDAPATNGIHHQKGHDPSTITGATTTMMTSAGTVLDSLLLPPTIQKVQPPPSSPVPPFHLPHPQSQTQQQGQQQQPQQVRSPRLQPTTGGGAAPALLPFARKPGNTNVHIPPPSTQPQHHTSHSQHHHHHHHHNPSGSSSSSRVGGGSGSGAGGNHHHHHHHGHHRRTASFNPASGDPPSAGGGVNPGGGAGTPGPLLGGAAPSGYASPLSPASRGAATGLTGLLSVPQHQSSCSSHSHSRCSTSGHPSPALSPLRADEDNQTIDRAKLLANLEELDLDGARGDPRRKHPHNQRVYVQPSPLHAAVAQGQDEHDALEKARKRRARASLPAYFSGLMSVAGGMHGSSSKVPSTAVSSGTSSSDEQHKKKQQQRQHAQQQQKIRHVRSKSAMRASERSAAAAKLLSTSASTFKVGGGVGPARSNSDGSVAEELKRAAAGTTTTSQAQSPTTPTVLTRNGSRNQLLAYFSTSNTTTRTMTKDGRDSLSPPPSRGRDRENVRGRLRGININTSVGGVALTPSVQAIVSPITATRHSMTPPGVLIHNDGVTAGGVSPASFAEKHIRFIASSVAHGGGGNLASRAKMLAALQGHLKSPPPPPLASSGSVNGKSIPSESPSSPIAIRTGSSSSGRPAGILEEEVPFVVPAGSNFTRALAPRLHQRLGAGGPGVGGKVTMSPKSRRFSSPTTSTAGIGAGLHVPIALMMSPAIIARPAAKPTAIPIANNVIRDNHGEAPPPTVFGRGGRRNSRREEEMSPPRPV</sequence>
<dbReference type="AlphaFoldDB" id="A0A0C3LBA6"/>
<feature type="region of interest" description="Disordered" evidence="1">
    <location>
        <begin position="48"/>
        <end position="109"/>
    </location>
</feature>
<feature type="non-terminal residue" evidence="2">
    <location>
        <position position="842"/>
    </location>
</feature>
<reference evidence="3" key="2">
    <citation type="submission" date="2015-01" db="EMBL/GenBank/DDBJ databases">
        <title>Evolutionary Origins and Diversification of the Mycorrhizal Mutualists.</title>
        <authorList>
            <consortium name="DOE Joint Genome Institute"/>
            <consortium name="Mycorrhizal Genomics Consortium"/>
            <person name="Kohler A."/>
            <person name="Kuo A."/>
            <person name="Nagy L.G."/>
            <person name="Floudas D."/>
            <person name="Copeland A."/>
            <person name="Barry K.W."/>
            <person name="Cichocki N."/>
            <person name="Veneault-Fourrey C."/>
            <person name="LaButti K."/>
            <person name="Lindquist E.A."/>
            <person name="Lipzen A."/>
            <person name="Lundell T."/>
            <person name="Morin E."/>
            <person name="Murat C."/>
            <person name="Riley R."/>
            <person name="Ohm R."/>
            <person name="Sun H."/>
            <person name="Tunlid A."/>
            <person name="Henrissat B."/>
            <person name="Grigoriev I.V."/>
            <person name="Hibbett D.S."/>
            <person name="Martin F."/>
        </authorList>
    </citation>
    <scope>NUCLEOTIDE SEQUENCE [LARGE SCALE GENOMIC DNA]</scope>
    <source>
        <strain evidence="3">MUT 4182</strain>
    </source>
</reference>
<feature type="compositionally biased region" description="Low complexity" evidence="1">
    <location>
        <begin position="63"/>
        <end position="77"/>
    </location>
</feature>
<feature type="compositionally biased region" description="Low complexity" evidence="1">
    <location>
        <begin position="431"/>
        <end position="447"/>
    </location>
</feature>
<feature type="compositionally biased region" description="Low complexity" evidence="1">
    <location>
        <begin position="475"/>
        <end position="495"/>
    </location>
</feature>
<feature type="region of interest" description="Disordered" evidence="1">
    <location>
        <begin position="556"/>
        <end position="582"/>
    </location>
</feature>
<keyword evidence="3" id="KW-1185">Reference proteome</keyword>
<proteinExistence type="predicted"/>
<protein>
    <submittedName>
        <fullName evidence="2">Uncharacterized protein</fullName>
    </submittedName>
</protein>
<feature type="compositionally biased region" description="Low complexity" evidence="1">
    <location>
        <begin position="520"/>
        <end position="537"/>
    </location>
</feature>
<feature type="compositionally biased region" description="Basic residues" evidence="1">
    <location>
        <begin position="206"/>
        <end position="220"/>
    </location>
</feature>
<name>A0A0C3LBA6_9AGAM</name>
<evidence type="ECO:0000313" key="2">
    <source>
        <dbReference type="EMBL" id="KIO18787.1"/>
    </source>
</evidence>
<feature type="compositionally biased region" description="Gly residues" evidence="1">
    <location>
        <begin position="267"/>
        <end position="279"/>
    </location>
</feature>
<reference evidence="2 3" key="1">
    <citation type="submission" date="2014-04" db="EMBL/GenBank/DDBJ databases">
        <authorList>
            <consortium name="DOE Joint Genome Institute"/>
            <person name="Kuo A."/>
            <person name="Girlanda M."/>
            <person name="Perotto S."/>
            <person name="Kohler A."/>
            <person name="Nagy L.G."/>
            <person name="Floudas D."/>
            <person name="Copeland A."/>
            <person name="Barry K.W."/>
            <person name="Cichocki N."/>
            <person name="Veneault-Fourrey C."/>
            <person name="LaButti K."/>
            <person name="Lindquist E.A."/>
            <person name="Lipzen A."/>
            <person name="Lundell T."/>
            <person name="Morin E."/>
            <person name="Murat C."/>
            <person name="Sun H."/>
            <person name="Tunlid A."/>
            <person name="Henrissat B."/>
            <person name="Grigoriev I.V."/>
            <person name="Hibbett D.S."/>
            <person name="Martin F."/>
            <person name="Nordberg H.P."/>
            <person name="Cantor M.N."/>
            <person name="Hua S.X."/>
        </authorList>
    </citation>
    <scope>NUCLEOTIDE SEQUENCE [LARGE SCALE GENOMIC DNA]</scope>
    <source>
        <strain evidence="2 3">MUT 4182</strain>
    </source>
</reference>
<feature type="compositionally biased region" description="Basic residues" evidence="1">
    <location>
        <begin position="241"/>
        <end position="254"/>
    </location>
</feature>
<feature type="region of interest" description="Disordered" evidence="1">
    <location>
        <begin position="809"/>
        <end position="842"/>
    </location>
</feature>
<feature type="compositionally biased region" description="Basic and acidic residues" evidence="1">
    <location>
        <begin position="831"/>
        <end position="842"/>
    </location>
</feature>
<feature type="compositionally biased region" description="Gly residues" evidence="1">
    <location>
        <begin position="230"/>
        <end position="240"/>
    </location>
</feature>
<evidence type="ECO:0000256" key="1">
    <source>
        <dbReference type="SAM" id="MobiDB-lite"/>
    </source>
</evidence>
<dbReference type="OrthoDB" id="3267004at2759"/>
<feature type="compositionally biased region" description="Low complexity" evidence="1">
    <location>
        <begin position="280"/>
        <end position="299"/>
    </location>
</feature>
<feature type="compositionally biased region" description="Low complexity" evidence="1">
    <location>
        <begin position="318"/>
        <end position="331"/>
    </location>
</feature>
<feature type="compositionally biased region" description="Low complexity" evidence="1">
    <location>
        <begin position="147"/>
        <end position="184"/>
    </location>
</feature>
<dbReference type="HOGENOM" id="CLU_338217_0_0_1"/>
<dbReference type="Proteomes" id="UP000054248">
    <property type="component" value="Unassembled WGS sequence"/>
</dbReference>
<gene>
    <name evidence="2" type="ORF">M407DRAFT_31557</name>
</gene>
<organism evidence="2 3">
    <name type="scientific">Tulasnella calospora MUT 4182</name>
    <dbReference type="NCBI Taxonomy" id="1051891"/>
    <lineage>
        <taxon>Eukaryota</taxon>
        <taxon>Fungi</taxon>
        <taxon>Dikarya</taxon>
        <taxon>Basidiomycota</taxon>
        <taxon>Agaricomycotina</taxon>
        <taxon>Agaricomycetes</taxon>
        <taxon>Cantharellales</taxon>
        <taxon>Tulasnellaceae</taxon>
        <taxon>Tulasnella</taxon>
    </lineage>
</organism>
<dbReference type="EMBL" id="KN823260">
    <property type="protein sequence ID" value="KIO18787.1"/>
    <property type="molecule type" value="Genomic_DNA"/>
</dbReference>
<feature type="region of interest" description="Disordered" evidence="1">
    <location>
        <begin position="129"/>
        <end position="299"/>
    </location>
</feature>
<accession>A0A0C3LBA6</accession>
<feature type="region of interest" description="Disordered" evidence="1">
    <location>
        <begin position="428"/>
        <end position="537"/>
    </location>
</feature>
<feature type="region of interest" description="Disordered" evidence="1">
    <location>
        <begin position="366"/>
        <end position="386"/>
    </location>
</feature>
<feature type="compositionally biased region" description="Pro residues" evidence="1">
    <location>
        <begin position="134"/>
        <end position="146"/>
    </location>
</feature>
<feature type="region of interest" description="Disordered" evidence="1">
    <location>
        <begin position="314"/>
        <end position="344"/>
    </location>
</feature>
<feature type="region of interest" description="Disordered" evidence="1">
    <location>
        <begin position="744"/>
        <end position="771"/>
    </location>
</feature>